<dbReference type="SMART" id="SM00220">
    <property type="entry name" value="S_TKc"/>
    <property type="match status" value="1"/>
</dbReference>
<dbReference type="SUPFAM" id="SSF56112">
    <property type="entry name" value="Protein kinase-like (PK-like)"/>
    <property type="match status" value="1"/>
</dbReference>
<dbReference type="InterPro" id="IPR013083">
    <property type="entry name" value="Znf_RING/FYVE/PHD"/>
</dbReference>
<dbReference type="PROSITE" id="PS50089">
    <property type="entry name" value="ZF_RING_2"/>
    <property type="match status" value="2"/>
</dbReference>
<keyword evidence="2" id="KW-0479">Metal-binding</keyword>
<evidence type="ECO:0000256" key="2">
    <source>
        <dbReference type="ARBA" id="ARBA00022723"/>
    </source>
</evidence>
<dbReference type="InterPro" id="IPR015943">
    <property type="entry name" value="WD40/YVTN_repeat-like_dom_sf"/>
</dbReference>
<dbReference type="InterPro" id="IPR000719">
    <property type="entry name" value="Prot_kinase_dom"/>
</dbReference>
<name>A0A8T3BF02_DENNO</name>
<dbReference type="InterPro" id="IPR027370">
    <property type="entry name" value="Znf-RING_euk"/>
</dbReference>
<keyword evidence="3" id="KW-0677">Repeat</keyword>
<keyword evidence="5" id="KW-0862">Zinc</keyword>
<dbReference type="InterPro" id="IPR001680">
    <property type="entry name" value="WD40_rpt"/>
</dbReference>
<feature type="repeat" description="WD" evidence="7">
    <location>
        <begin position="667"/>
        <end position="706"/>
    </location>
</feature>
<evidence type="ECO:0000313" key="11">
    <source>
        <dbReference type="Proteomes" id="UP000829196"/>
    </source>
</evidence>
<dbReference type="Gene3D" id="1.10.510.10">
    <property type="entry name" value="Transferase(Phosphotransferase) domain 1"/>
    <property type="match status" value="1"/>
</dbReference>
<reference evidence="10" key="1">
    <citation type="journal article" date="2022" name="Front. Genet.">
        <title>Chromosome-Scale Assembly of the Dendrobium nobile Genome Provides Insights Into the Molecular Mechanism of the Biosynthesis of the Medicinal Active Ingredient of Dendrobium.</title>
        <authorList>
            <person name="Xu Q."/>
            <person name="Niu S.-C."/>
            <person name="Li K.-L."/>
            <person name="Zheng P.-J."/>
            <person name="Zhang X.-J."/>
            <person name="Jia Y."/>
            <person name="Liu Y."/>
            <person name="Niu Y.-X."/>
            <person name="Yu L.-H."/>
            <person name="Chen D.-F."/>
            <person name="Zhang G.-Q."/>
        </authorList>
    </citation>
    <scope>NUCLEOTIDE SEQUENCE</scope>
    <source>
        <tissue evidence="10">Leaf</tissue>
    </source>
</reference>
<dbReference type="Gene3D" id="3.30.40.10">
    <property type="entry name" value="Zinc/RING finger domain, C3HC4 (zinc finger)"/>
    <property type="match status" value="2"/>
</dbReference>
<dbReference type="SUPFAM" id="SSF57850">
    <property type="entry name" value="RING/U-box"/>
    <property type="match status" value="2"/>
</dbReference>
<feature type="domain" description="RING-type" evidence="9">
    <location>
        <begin position="825"/>
        <end position="854"/>
    </location>
</feature>
<dbReference type="InterPro" id="IPR020472">
    <property type="entry name" value="WD40_PAC1"/>
</dbReference>
<evidence type="ECO:0000256" key="4">
    <source>
        <dbReference type="ARBA" id="ARBA00022771"/>
    </source>
</evidence>
<sequence>MEPPECPVCLQPYEFAGDSVPRVLPCGHSTCESCLCALPRRPAAPSTVRCPACNILVRIPDLGPSALPKNIDLLRFCSPDYRSLDIETSPNPNSKPNPYPNLLPLPWTEDLYAKWKDLVLPHDSISSVTFESGLGTATASLYSSSSSHRNRKAILLPLDTLSSFSAKRRLLRPSYLARVMNSLQQMGEDRMNQLRLLMNASSSCRRGISRVFGLWMDPEEEISRLFIVCERFEKGGLDVLTEKMNINDVVAFAMMAMEMCEAVMTLHSECIVCGCLLPDCFVFDEHGHCILDLSRVLVSGKRIHVTSGCTSVSDSAIFASPEVVVSLQGSLSSSDCGFDDFVGYGSDVWSLACAIAMILLGDAMLGNELFQGFCDNFARGPSGHFKEILFDHYEVWKENLVSKLEALLLETKLESLLQVLTSSLSYQPQNRPQVKELWSCIRSLLTKTQVASLAAMDASEVKENFVICLIIGDMYLMPPETDNLSTKLATGAALVEHFNVGQVCTGIHMVECMNQDEVDAEHSERLDDNDFNSISIDAHHDCITALAVGGGYLFSASFDKTIKMWFLQDFSLVQTLKGHEHKIMAMVVVDGAQPLCISGDSSSGIFVWRISNSSSQELLKSWYEHNDWRYSGIHSLVASGTSHLYSGGGDKSVKAWSLQDYSLSCVMTGHKSTVSSLAVSDGVLYSGSWDGTIRLWSLYDHSLLSELSDNTTGGSYPLLSLSVNHHLVISSYEDGCVKIFSMYACRFAQQSTQLKQHLALSLPQSKRSFFLHKTSEYIIKEKEIEHTIEEDVDDILCVLTEAINEHVESLEWKISTSLWQRPPECPVCLQSYEFAGDSVPRVLPCGHSTCESCLCALPRRRPHHPPSVAPHAISWSASLTSVPPPFPRTSISYDLLPDYRSLDIETSPNPNSKPNPYPNLLPLPWTEDLYAKWKDLVLPHDSISSVTFESGLGTATASLYSSSSSHRNRKAILLPLDTLSSFSAKRGLLRPSYLARVMNSLQQMGEDRMNQLRLLMNASSSCRGTFLKAMRCMT</sequence>
<evidence type="ECO:0000259" key="9">
    <source>
        <dbReference type="PROSITE" id="PS50089"/>
    </source>
</evidence>
<dbReference type="Proteomes" id="UP000829196">
    <property type="component" value="Unassembled WGS sequence"/>
</dbReference>
<evidence type="ECO:0000259" key="8">
    <source>
        <dbReference type="PROSITE" id="PS50011"/>
    </source>
</evidence>
<protein>
    <submittedName>
        <fullName evidence="10">Uncharacterized protein</fullName>
    </submittedName>
</protein>
<dbReference type="GO" id="GO:0004672">
    <property type="term" value="F:protein kinase activity"/>
    <property type="evidence" value="ECO:0007669"/>
    <property type="project" value="InterPro"/>
</dbReference>
<gene>
    <name evidence="10" type="ORF">KFK09_012256</name>
</gene>
<evidence type="ECO:0000256" key="5">
    <source>
        <dbReference type="ARBA" id="ARBA00022833"/>
    </source>
</evidence>
<dbReference type="GO" id="GO:0008270">
    <property type="term" value="F:zinc ion binding"/>
    <property type="evidence" value="ECO:0007669"/>
    <property type="project" value="UniProtKB-KW"/>
</dbReference>
<dbReference type="GO" id="GO:0005524">
    <property type="term" value="F:ATP binding"/>
    <property type="evidence" value="ECO:0007669"/>
    <property type="project" value="InterPro"/>
</dbReference>
<keyword evidence="1 7" id="KW-0853">WD repeat</keyword>
<feature type="domain" description="RING-type" evidence="9">
    <location>
        <begin position="6"/>
        <end position="54"/>
    </location>
</feature>
<dbReference type="InterPro" id="IPR036322">
    <property type="entry name" value="WD40_repeat_dom_sf"/>
</dbReference>
<dbReference type="SMART" id="SM00184">
    <property type="entry name" value="RING"/>
    <property type="match status" value="2"/>
</dbReference>
<dbReference type="OrthoDB" id="674604at2759"/>
<keyword evidence="4 6" id="KW-0863">Zinc-finger</keyword>
<feature type="domain" description="Protein kinase" evidence="8">
    <location>
        <begin position="126"/>
        <end position="445"/>
    </location>
</feature>
<dbReference type="SMR" id="A0A8T3BF02"/>
<dbReference type="Pfam" id="PF00400">
    <property type="entry name" value="WD40"/>
    <property type="match status" value="2"/>
</dbReference>
<organism evidence="10 11">
    <name type="scientific">Dendrobium nobile</name>
    <name type="common">Orchid</name>
    <dbReference type="NCBI Taxonomy" id="94219"/>
    <lineage>
        <taxon>Eukaryota</taxon>
        <taxon>Viridiplantae</taxon>
        <taxon>Streptophyta</taxon>
        <taxon>Embryophyta</taxon>
        <taxon>Tracheophyta</taxon>
        <taxon>Spermatophyta</taxon>
        <taxon>Magnoliopsida</taxon>
        <taxon>Liliopsida</taxon>
        <taxon>Asparagales</taxon>
        <taxon>Orchidaceae</taxon>
        <taxon>Epidendroideae</taxon>
        <taxon>Malaxideae</taxon>
        <taxon>Dendrobiinae</taxon>
        <taxon>Dendrobium</taxon>
    </lineage>
</organism>
<evidence type="ECO:0000313" key="10">
    <source>
        <dbReference type="EMBL" id="KAI0511626.1"/>
    </source>
</evidence>
<dbReference type="InterPro" id="IPR011009">
    <property type="entry name" value="Kinase-like_dom_sf"/>
</dbReference>
<dbReference type="PROSITE" id="PS50082">
    <property type="entry name" value="WD_REPEATS_2"/>
    <property type="match status" value="2"/>
</dbReference>
<dbReference type="EMBL" id="JAGYWB010000009">
    <property type="protein sequence ID" value="KAI0511626.1"/>
    <property type="molecule type" value="Genomic_DNA"/>
</dbReference>
<dbReference type="Gene3D" id="2.130.10.10">
    <property type="entry name" value="YVTN repeat-like/Quinoprotein amine dehydrogenase"/>
    <property type="match status" value="1"/>
</dbReference>
<dbReference type="SUPFAM" id="SSF50978">
    <property type="entry name" value="WD40 repeat-like"/>
    <property type="match status" value="1"/>
</dbReference>
<evidence type="ECO:0000256" key="3">
    <source>
        <dbReference type="ARBA" id="ARBA00022737"/>
    </source>
</evidence>
<dbReference type="InterPro" id="IPR001841">
    <property type="entry name" value="Znf_RING"/>
</dbReference>
<feature type="repeat" description="WD" evidence="7">
    <location>
        <begin position="536"/>
        <end position="575"/>
    </location>
</feature>
<dbReference type="PANTHER" id="PTHR44489">
    <property type="match status" value="1"/>
</dbReference>
<evidence type="ECO:0000256" key="6">
    <source>
        <dbReference type="PROSITE-ProRule" id="PRU00175"/>
    </source>
</evidence>
<evidence type="ECO:0000256" key="7">
    <source>
        <dbReference type="PROSITE-ProRule" id="PRU00221"/>
    </source>
</evidence>
<dbReference type="PRINTS" id="PR00320">
    <property type="entry name" value="GPROTEINBRPT"/>
</dbReference>
<dbReference type="PROSITE" id="PS50294">
    <property type="entry name" value="WD_REPEATS_REGION"/>
    <property type="match status" value="1"/>
</dbReference>
<dbReference type="AlphaFoldDB" id="A0A8T3BF02"/>
<evidence type="ECO:0000256" key="1">
    <source>
        <dbReference type="ARBA" id="ARBA00022574"/>
    </source>
</evidence>
<accession>A0A8T3BF02</accession>
<comment type="caution">
    <text evidence="10">The sequence shown here is derived from an EMBL/GenBank/DDBJ whole genome shotgun (WGS) entry which is preliminary data.</text>
</comment>
<keyword evidence="11" id="KW-1185">Reference proteome</keyword>
<dbReference type="PANTHER" id="PTHR44489:SF11">
    <property type="entry name" value="WD REPEAT DOMAIN 86"/>
    <property type="match status" value="1"/>
</dbReference>
<dbReference type="SMART" id="SM00320">
    <property type="entry name" value="WD40"/>
    <property type="match status" value="5"/>
</dbReference>
<dbReference type="InterPro" id="IPR044715">
    <property type="entry name" value="WDR86-like"/>
</dbReference>
<dbReference type="Pfam" id="PF13445">
    <property type="entry name" value="zf-RING_UBOX"/>
    <property type="match status" value="2"/>
</dbReference>
<proteinExistence type="predicted"/>
<dbReference type="PROSITE" id="PS50011">
    <property type="entry name" value="PROTEIN_KINASE_DOM"/>
    <property type="match status" value="1"/>
</dbReference>